<gene>
    <name evidence="1" type="ORF">FBEOM_11454</name>
</gene>
<organism evidence="1 2">
    <name type="scientific">Fusarium beomiforme</name>
    <dbReference type="NCBI Taxonomy" id="44412"/>
    <lineage>
        <taxon>Eukaryota</taxon>
        <taxon>Fungi</taxon>
        <taxon>Dikarya</taxon>
        <taxon>Ascomycota</taxon>
        <taxon>Pezizomycotina</taxon>
        <taxon>Sordariomycetes</taxon>
        <taxon>Hypocreomycetidae</taxon>
        <taxon>Hypocreales</taxon>
        <taxon>Nectriaceae</taxon>
        <taxon>Fusarium</taxon>
        <taxon>Fusarium burgessii species complex</taxon>
    </lineage>
</organism>
<name>A0A9P5AAH5_9HYPO</name>
<sequence>MAGPSAGGLLPHRHGSEIADALLGDPLNLDELGYNGYPSLPLQDLPQPCVREIYNKCSIKQACVDASNLPRTPEQIPCLAAPVLVSLIISLNYRKIAASGPDKAVLDMFGTHSSVSWLNVAIQALAKAGSLPGGIQNPDFHQPDLKNLIDLWIDYRTYMSRDLFNKLLDALDALDEDFSAVSWEETVHCEKTEMLCSDVAEPFFKILADFIKQIPEHQGTRLSRHRVNGTFKDLKNIFQYHHEFYIQQTVSMEKLAQSFPDNNLSISNETRGRIQVTLMKPTKGEFEAQERAPQFVVDLFKVVYALFRKDGVVVPQELHSMAASSLSTEQYREVVNCEVDHNMYED</sequence>
<evidence type="ECO:0000313" key="1">
    <source>
        <dbReference type="EMBL" id="KAF4334714.1"/>
    </source>
</evidence>
<proteinExistence type="predicted"/>
<accession>A0A9P5AAH5</accession>
<evidence type="ECO:0000313" key="2">
    <source>
        <dbReference type="Proteomes" id="UP000730481"/>
    </source>
</evidence>
<reference evidence="1" key="1">
    <citation type="journal article" date="2017" name="Mycologia">
        <title>Fusarium algeriense, sp. nov., a novel toxigenic crown rot pathogen of durum wheat from Algeria is nested in the Fusarium burgessii species complex.</title>
        <authorList>
            <person name="Laraba I."/>
            <person name="Keddad A."/>
            <person name="Boureghda H."/>
            <person name="Abdallah N."/>
            <person name="Vaughan M.M."/>
            <person name="Proctor R.H."/>
            <person name="Busman M."/>
            <person name="O'Donnell K."/>
        </authorList>
    </citation>
    <scope>NUCLEOTIDE SEQUENCE</scope>
    <source>
        <strain evidence="1">NRRL 25174</strain>
    </source>
</reference>
<keyword evidence="2" id="KW-1185">Reference proteome</keyword>
<dbReference type="EMBL" id="PVQB02000654">
    <property type="protein sequence ID" value="KAF4334714.1"/>
    <property type="molecule type" value="Genomic_DNA"/>
</dbReference>
<protein>
    <submittedName>
        <fullName evidence="1">Uncharacterized protein</fullName>
    </submittedName>
</protein>
<comment type="caution">
    <text evidence="1">The sequence shown here is derived from an EMBL/GenBank/DDBJ whole genome shotgun (WGS) entry which is preliminary data.</text>
</comment>
<dbReference type="OrthoDB" id="5065916at2759"/>
<dbReference type="AlphaFoldDB" id="A0A9P5AAH5"/>
<reference evidence="1" key="2">
    <citation type="submission" date="2020-02" db="EMBL/GenBank/DDBJ databases">
        <title>Identification and distribution of gene clusters putatively required for synthesis of sphingolipid metabolism inhibitors in phylogenetically diverse species of the filamentous fungus Fusarium.</title>
        <authorList>
            <person name="Kim H.-S."/>
            <person name="Busman M."/>
            <person name="Brown D.W."/>
            <person name="Divon H."/>
            <person name="Uhlig S."/>
            <person name="Proctor R.H."/>
        </authorList>
    </citation>
    <scope>NUCLEOTIDE SEQUENCE</scope>
    <source>
        <strain evidence="1">NRRL 25174</strain>
    </source>
</reference>
<dbReference type="Proteomes" id="UP000730481">
    <property type="component" value="Unassembled WGS sequence"/>
</dbReference>